<dbReference type="Pfam" id="PF04069">
    <property type="entry name" value="OpuAC"/>
    <property type="match status" value="1"/>
</dbReference>
<keyword evidence="1" id="KW-0732">Signal</keyword>
<dbReference type="Gene3D" id="3.40.190.10">
    <property type="entry name" value="Periplasmic binding protein-like II"/>
    <property type="match status" value="1"/>
</dbReference>
<evidence type="ECO:0000256" key="1">
    <source>
        <dbReference type="SAM" id="SignalP"/>
    </source>
</evidence>
<dbReference type="SUPFAM" id="SSF53850">
    <property type="entry name" value="Periplasmic binding protein-like II"/>
    <property type="match status" value="1"/>
</dbReference>
<dbReference type="CDD" id="cd13640">
    <property type="entry name" value="PBP2_ChoX"/>
    <property type="match status" value="1"/>
</dbReference>
<feature type="signal peptide" evidence="1">
    <location>
        <begin position="1"/>
        <end position="24"/>
    </location>
</feature>
<keyword evidence="4" id="KW-1185">Reference proteome</keyword>
<dbReference type="InterPro" id="IPR017783">
    <property type="entry name" value="ABC_choline_sub-bd"/>
</dbReference>
<dbReference type="GO" id="GO:0015871">
    <property type="term" value="P:choline transport"/>
    <property type="evidence" value="ECO:0007669"/>
    <property type="project" value="InterPro"/>
</dbReference>
<dbReference type="NCBIfam" id="TIGR03414">
    <property type="entry name" value="ABC_choline_bnd"/>
    <property type="match status" value="1"/>
</dbReference>
<name>A0A085VMX7_PSESX</name>
<dbReference type="EMBL" id="JPQU01000023">
    <property type="protein sequence ID" value="KFE56790.1"/>
    <property type="molecule type" value="Genomic_DNA"/>
</dbReference>
<reference evidence="3 4" key="1">
    <citation type="submission" date="2014-07" db="EMBL/GenBank/DDBJ databases">
        <title>Draft Genome Sequences of Environmental Pseudomonas syringae strains.</title>
        <authorList>
            <person name="Baltrus D.A."/>
            <person name="Berge O."/>
            <person name="Morris C."/>
        </authorList>
    </citation>
    <scope>NUCLEOTIDE SEQUENCE [LARGE SCALE GENOMIC DNA]</scope>
    <source>
        <strain evidence="3 4">GAW0119</strain>
    </source>
</reference>
<accession>A0A085VMX7</accession>
<feature type="chain" id="PRO_5001799064" evidence="1">
    <location>
        <begin position="25"/>
        <end position="314"/>
    </location>
</feature>
<dbReference type="Proteomes" id="UP000028631">
    <property type="component" value="Unassembled WGS sequence"/>
</dbReference>
<evidence type="ECO:0000259" key="2">
    <source>
        <dbReference type="Pfam" id="PF04069"/>
    </source>
</evidence>
<dbReference type="InterPro" id="IPR007210">
    <property type="entry name" value="ABC_Gly_betaine_transp_sub-bd"/>
</dbReference>
<dbReference type="RefSeq" id="WP_032627071.1">
    <property type="nucleotide sequence ID" value="NZ_JPQU01000023.1"/>
</dbReference>
<comment type="caution">
    <text evidence="3">The sequence shown here is derived from an EMBL/GenBank/DDBJ whole genome shotgun (WGS) entry which is preliminary data.</text>
</comment>
<dbReference type="GO" id="GO:0043190">
    <property type="term" value="C:ATP-binding cassette (ABC) transporter complex"/>
    <property type="evidence" value="ECO:0007669"/>
    <property type="project" value="InterPro"/>
</dbReference>
<dbReference type="AlphaFoldDB" id="A0A085VMX7"/>
<sequence length="314" mass="34072">MNRLISRCVLALSASAILSTNVMAADAASCQNVRMGVVDWTDVIATSAMTKVLLDGLGYNTKQTSASQQIIFAGIRDQRLDLFLGYWNPLMTQTITPFVEARQVKVLSKPSLEDARATLAVPTYLADKGLKTFADIAKFEKELGGKIYGIEPGSGANTQIKAMIAKNQFGLGKFQLVESSEAGMLAAVNRAVRRNGAVVFFGWAPHPMNVNIAMTYLSGSDDAMGPNEGAATVWTVTSPTYAEQCPNVHKLLTNLSFTAADESRMMQPLLDHKDPLESAKQWLKDHPQDQARWLEGVTTFDGKPAAANLQLTSK</sequence>
<evidence type="ECO:0000313" key="3">
    <source>
        <dbReference type="EMBL" id="KFE56790.1"/>
    </source>
</evidence>
<dbReference type="OrthoDB" id="9787902at2"/>
<dbReference type="PATRIC" id="fig|317.175.peg.1308"/>
<dbReference type="GO" id="GO:0022857">
    <property type="term" value="F:transmembrane transporter activity"/>
    <property type="evidence" value="ECO:0007669"/>
    <property type="project" value="InterPro"/>
</dbReference>
<organism evidence="3 4">
    <name type="scientific">Pseudomonas syringae</name>
    <dbReference type="NCBI Taxonomy" id="317"/>
    <lineage>
        <taxon>Bacteria</taxon>
        <taxon>Pseudomonadati</taxon>
        <taxon>Pseudomonadota</taxon>
        <taxon>Gammaproteobacteria</taxon>
        <taxon>Pseudomonadales</taxon>
        <taxon>Pseudomonadaceae</taxon>
        <taxon>Pseudomonas</taxon>
    </lineage>
</organism>
<dbReference type="Gene3D" id="3.40.190.100">
    <property type="entry name" value="Glycine betaine-binding periplasmic protein, domain 2"/>
    <property type="match status" value="1"/>
</dbReference>
<protein>
    <submittedName>
        <fullName evidence="3">Glycine/betaine ABC transporter substrate-binding protein</fullName>
    </submittedName>
</protein>
<proteinExistence type="predicted"/>
<feature type="domain" description="ABC-type glycine betaine transport system substrate-binding" evidence="2">
    <location>
        <begin position="32"/>
        <end position="284"/>
    </location>
</feature>
<evidence type="ECO:0000313" key="4">
    <source>
        <dbReference type="Proteomes" id="UP000028631"/>
    </source>
</evidence>
<dbReference type="GO" id="GO:0042597">
    <property type="term" value="C:periplasmic space"/>
    <property type="evidence" value="ECO:0007669"/>
    <property type="project" value="InterPro"/>
</dbReference>
<dbReference type="GO" id="GO:0033265">
    <property type="term" value="F:choline binding"/>
    <property type="evidence" value="ECO:0007669"/>
    <property type="project" value="InterPro"/>
</dbReference>
<gene>
    <name evidence="3" type="ORF">IV01_06260</name>
</gene>